<sequence>MRSREFSGSSAPHVCGGDPARRPEKHDIIMLKHEALEARYMDEMGMCYAEAHRLANEKKYNYAAELEKWKEDNNIDDDLPACI</sequence>
<accession>K0NV09</accession>
<dbReference type="AlphaFoldDB" id="K0NV09"/>
<proteinExistence type="predicted"/>
<evidence type="ECO:0000313" key="3">
    <source>
        <dbReference type="Proteomes" id="UP000009325"/>
    </source>
</evidence>
<feature type="compositionally biased region" description="Polar residues" evidence="1">
    <location>
        <begin position="1"/>
        <end position="10"/>
    </location>
</feature>
<name>K0NV09_9LACO</name>
<feature type="region of interest" description="Disordered" evidence="1">
    <location>
        <begin position="1"/>
        <end position="22"/>
    </location>
</feature>
<dbReference type="EMBL" id="CALZ01000138">
    <property type="protein sequence ID" value="CCK84416.1"/>
    <property type="molecule type" value="Genomic_DNA"/>
</dbReference>
<reference evidence="2 3" key="1">
    <citation type="submission" date="2012-08" db="EMBL/GenBank/DDBJ databases">
        <title>Draft Genome Sequences of Lactobacillus equicursoris CIP 110162T, isolated from thoroughbred racehorse feces and Lactobacillus sp. CRBIP 24.137 isolated from urine of human.</title>
        <authorList>
            <person name="Cousin S."/>
            <person name="Loux V."/>
            <person name="Ma L."/>
            <person name="Creno S."/>
            <person name="Clermont D."/>
            <person name="Bizet C."/>
            <person name="Bouchier C."/>
        </authorList>
    </citation>
    <scope>NUCLEOTIDE SEQUENCE [LARGE SCALE GENOMIC DNA]</scope>
    <source>
        <strain evidence="2 3">66c</strain>
    </source>
</reference>
<dbReference type="Proteomes" id="UP000009325">
    <property type="component" value="Unassembled WGS sequence"/>
</dbReference>
<organism evidence="2 3">
    <name type="scientific">Lactobacillus equicursoris 66c</name>
    <dbReference type="NCBI Taxonomy" id="872326"/>
    <lineage>
        <taxon>Bacteria</taxon>
        <taxon>Bacillati</taxon>
        <taxon>Bacillota</taxon>
        <taxon>Bacilli</taxon>
        <taxon>Lactobacillales</taxon>
        <taxon>Lactobacillaceae</taxon>
        <taxon>Lactobacillus</taxon>
    </lineage>
</organism>
<evidence type="ECO:0000313" key="2">
    <source>
        <dbReference type="EMBL" id="CCK84416.1"/>
    </source>
</evidence>
<evidence type="ECO:0000256" key="1">
    <source>
        <dbReference type="SAM" id="MobiDB-lite"/>
    </source>
</evidence>
<gene>
    <name evidence="2" type="ORF">BN146_09350</name>
</gene>
<protein>
    <submittedName>
        <fullName evidence="2">Uncharacterized protein</fullName>
    </submittedName>
</protein>
<comment type="caution">
    <text evidence="2">The sequence shown here is derived from an EMBL/GenBank/DDBJ whole genome shotgun (WGS) entry which is preliminary data.</text>
</comment>